<evidence type="ECO:0000313" key="4">
    <source>
        <dbReference type="EMBL" id="MFD2311160.1"/>
    </source>
</evidence>
<feature type="domain" description="M23ase beta-sheet core" evidence="3">
    <location>
        <begin position="301"/>
        <end position="394"/>
    </location>
</feature>
<keyword evidence="4" id="KW-0378">Hydrolase</keyword>
<dbReference type="InterPro" id="IPR050570">
    <property type="entry name" value="Cell_wall_metabolism_enzyme"/>
</dbReference>
<dbReference type="Proteomes" id="UP001597425">
    <property type="component" value="Unassembled WGS sequence"/>
</dbReference>
<dbReference type="CDD" id="cd12797">
    <property type="entry name" value="M23_peptidase"/>
    <property type="match status" value="1"/>
</dbReference>
<feature type="signal peptide" evidence="2">
    <location>
        <begin position="1"/>
        <end position="45"/>
    </location>
</feature>
<proteinExistence type="predicted"/>
<dbReference type="RefSeq" id="WP_265721229.1">
    <property type="nucleotide sequence ID" value="NZ_JAPIVK010000009.1"/>
</dbReference>
<dbReference type="PANTHER" id="PTHR21666">
    <property type="entry name" value="PEPTIDASE-RELATED"/>
    <property type="match status" value="1"/>
</dbReference>
<dbReference type="Pfam" id="PF01551">
    <property type="entry name" value="Peptidase_M23"/>
    <property type="match status" value="1"/>
</dbReference>
<reference evidence="5" key="1">
    <citation type="journal article" date="2019" name="Int. J. Syst. Evol. Microbiol.">
        <title>The Global Catalogue of Microorganisms (GCM) 10K type strain sequencing project: providing services to taxonomists for standard genome sequencing and annotation.</title>
        <authorList>
            <consortium name="The Broad Institute Genomics Platform"/>
            <consortium name="The Broad Institute Genome Sequencing Center for Infectious Disease"/>
            <person name="Wu L."/>
            <person name="Ma J."/>
        </authorList>
    </citation>
    <scope>NUCLEOTIDE SEQUENCE [LARGE SCALE GENOMIC DNA]</scope>
    <source>
        <strain evidence="5">KCTC 12848</strain>
    </source>
</reference>
<evidence type="ECO:0000256" key="1">
    <source>
        <dbReference type="SAM" id="Coils"/>
    </source>
</evidence>
<keyword evidence="2" id="KW-0732">Signal</keyword>
<dbReference type="Gene3D" id="2.70.70.10">
    <property type="entry name" value="Glucose Permease (Domain IIA)"/>
    <property type="match status" value="1"/>
</dbReference>
<dbReference type="EMBL" id="JBHUJD010000014">
    <property type="protein sequence ID" value="MFD2311160.1"/>
    <property type="molecule type" value="Genomic_DNA"/>
</dbReference>
<evidence type="ECO:0000313" key="5">
    <source>
        <dbReference type="Proteomes" id="UP001597425"/>
    </source>
</evidence>
<keyword evidence="1" id="KW-0175">Coiled coil</keyword>
<feature type="chain" id="PRO_5047187665" evidence="2">
    <location>
        <begin position="46"/>
        <end position="400"/>
    </location>
</feature>
<dbReference type="PANTHER" id="PTHR21666:SF270">
    <property type="entry name" value="MUREIN HYDROLASE ACTIVATOR ENVC"/>
    <property type="match status" value="1"/>
</dbReference>
<organism evidence="4 5">
    <name type="scientific">Microbulbifer halophilus</name>
    <dbReference type="NCBI Taxonomy" id="453963"/>
    <lineage>
        <taxon>Bacteria</taxon>
        <taxon>Pseudomonadati</taxon>
        <taxon>Pseudomonadota</taxon>
        <taxon>Gammaproteobacteria</taxon>
        <taxon>Cellvibrionales</taxon>
        <taxon>Microbulbiferaceae</taxon>
        <taxon>Microbulbifer</taxon>
    </lineage>
</organism>
<sequence>MAQAGENAGWAGERSDVPVKYRMMGTLAALVLPILLLLSAPSAQADSDQQARLKEIKQRIESLQEELGEVRSRRDQLLKDLEDNEKDISELHKRIDQIKSDMRSRGEKLQELKREQRELEESRRSMQRRVEQEVAAAYRLGRQEQVKLLLNQQDPQNIARQLHYHQYFLRERNRIIGDYLATLSSLQTVSSNIERERDTLAAERRQLQQRERQLVGARRSRQATLDELATQLADKSGELQQLKSDRSRLQKLVDEVGRAIASLVSPQDQQPFAKQRGRMQWPVEGRRANAYGRRRANGITWKGVTIRADAGTPVRAIHRGRVVFSDYLRGQGMLMILDHGDGYMSLYAHNQSLTRSLGEWVERGDTIARVGNTGGLNRSGVYFEIRHRGQPQDPTIWCRG</sequence>
<accession>A0ABW5EEZ5</accession>
<feature type="coiled-coil region" evidence="1">
    <location>
        <begin position="46"/>
        <end position="132"/>
    </location>
</feature>
<dbReference type="GO" id="GO:0016787">
    <property type="term" value="F:hydrolase activity"/>
    <property type="evidence" value="ECO:0007669"/>
    <property type="project" value="UniProtKB-KW"/>
</dbReference>
<evidence type="ECO:0000256" key="2">
    <source>
        <dbReference type="SAM" id="SignalP"/>
    </source>
</evidence>
<protein>
    <submittedName>
        <fullName evidence="4">Murein hydrolase activator EnvC family protein</fullName>
    </submittedName>
</protein>
<comment type="caution">
    <text evidence="4">The sequence shown here is derived from an EMBL/GenBank/DDBJ whole genome shotgun (WGS) entry which is preliminary data.</text>
</comment>
<name>A0ABW5EEZ5_9GAMM</name>
<evidence type="ECO:0000259" key="3">
    <source>
        <dbReference type="Pfam" id="PF01551"/>
    </source>
</evidence>
<dbReference type="SUPFAM" id="SSF51261">
    <property type="entry name" value="Duplicated hybrid motif"/>
    <property type="match status" value="1"/>
</dbReference>
<feature type="coiled-coil region" evidence="1">
    <location>
        <begin position="186"/>
        <end position="259"/>
    </location>
</feature>
<gene>
    <name evidence="4" type="ORF">ACFSKX_12100</name>
</gene>
<dbReference type="InterPro" id="IPR011055">
    <property type="entry name" value="Dup_hybrid_motif"/>
</dbReference>
<keyword evidence="5" id="KW-1185">Reference proteome</keyword>
<dbReference type="InterPro" id="IPR016047">
    <property type="entry name" value="M23ase_b-sheet_dom"/>
</dbReference>
<dbReference type="Gene3D" id="6.10.250.3150">
    <property type="match status" value="1"/>
</dbReference>